<name>A0A9D5DHT3_9CRYT</name>
<proteinExistence type="predicted"/>
<dbReference type="Proteomes" id="UP001067231">
    <property type="component" value="Unassembled WGS sequence"/>
</dbReference>
<comment type="caution">
    <text evidence="1">The sequence shown here is derived from an EMBL/GenBank/DDBJ whole genome shotgun (WGS) entry which is preliminary data.</text>
</comment>
<organism evidence="1">
    <name type="scientific">Cryptosporidium canis</name>
    <dbReference type="NCBI Taxonomy" id="195482"/>
    <lineage>
        <taxon>Eukaryota</taxon>
        <taxon>Sar</taxon>
        <taxon>Alveolata</taxon>
        <taxon>Apicomplexa</taxon>
        <taxon>Conoidasida</taxon>
        <taxon>Coccidia</taxon>
        <taxon>Eucoccidiorida</taxon>
        <taxon>Eimeriorina</taxon>
        <taxon>Cryptosporidiidae</taxon>
        <taxon>Cryptosporidium</taxon>
    </lineage>
</organism>
<sequence>MQLQVHHNVVVLGIKVDGSLGRELVHEEEVVDTASVLGREDTHNEQVGVGGHRPDVVRDERDVDPQGVAREVVPHDHAAVQVLDGPGGSLCQTHIQRPFNLGLGEDVGDQKGGAAKHGDRAVQIPNGQLVDLNRLRPQERHLKLLGELQGLHKVRSLVQEVVVLHRVDEALHELAGLLGQEGEEDIRGARVYLDLRVYTRCLLLEDLLHATLHLLSQEKQSHVPDSRQVYWVRGAPSINDHSEILVLSLKWLHEIHQKQPVLELSLGNLNSAVQAGIHISRRLVVWTACNGIQLYKAEVSTCRSTNHLRILAGSVVIGHEKQ</sequence>
<gene>
    <name evidence="1" type="ORF">OJ253_3246</name>
</gene>
<evidence type="ECO:0000313" key="1">
    <source>
        <dbReference type="EMBL" id="KAJ1605235.1"/>
    </source>
</evidence>
<dbReference type="EMBL" id="JAPCXC010000104">
    <property type="protein sequence ID" value="KAJ1605235.1"/>
    <property type="molecule type" value="Genomic_DNA"/>
</dbReference>
<dbReference type="OrthoDB" id="10375341at2759"/>
<dbReference type="AlphaFoldDB" id="A0A9D5DHT3"/>
<accession>A0A9D5DHT3</accession>
<protein>
    <submittedName>
        <fullName evidence="1">Uncharacterized protein</fullName>
    </submittedName>
</protein>
<reference evidence="1" key="1">
    <citation type="submission" date="2022-10" db="EMBL/GenBank/DDBJ databases">
        <title>Adaptive evolution leads to modifications in subtelomeric GC content in a zoonotic Cryptosporidium species.</title>
        <authorList>
            <person name="Li J."/>
            <person name="Feng Y."/>
            <person name="Xiao L."/>
        </authorList>
    </citation>
    <scope>NUCLEOTIDE SEQUENCE</scope>
    <source>
        <strain evidence="1">33844</strain>
    </source>
</reference>